<sequence>MANPFAGEVTLVVNGEEIACRLTLGSLQGLDRGEGLIALIARFEEGRFGAGDVLAVLLAGLRGGGWRGSADDLGAAEIKGGLREALRVAGLLLARAFSLPEGADERGAF</sequence>
<protein>
    <submittedName>
        <fullName evidence="1">Gene transfer agent family protein</fullName>
    </submittedName>
</protein>
<keyword evidence="2" id="KW-1185">Reference proteome</keyword>
<gene>
    <name evidence="1" type="ORF">EP867_01810</name>
</gene>
<reference evidence="1 2" key="1">
    <citation type="journal article" date="2015" name="Int. J. Syst. Evol. Microbiol.">
        <title>Gemmobacter intermedius sp. nov., isolated from a white stork (Ciconia ciconia).</title>
        <authorList>
            <person name="Kampfer P."/>
            <person name="Jerzak L."/>
            <person name="Wilharm G."/>
            <person name="Golke J."/>
            <person name="Busse H.J."/>
            <person name="Glaeser S.P."/>
        </authorList>
    </citation>
    <scope>NUCLEOTIDE SEQUENCE [LARGE SCALE GENOMIC DNA]</scope>
    <source>
        <strain evidence="1 2">119/4</strain>
    </source>
</reference>
<dbReference type="Proteomes" id="UP000287168">
    <property type="component" value="Unassembled WGS sequence"/>
</dbReference>
<evidence type="ECO:0000313" key="1">
    <source>
        <dbReference type="EMBL" id="RWY44694.1"/>
    </source>
</evidence>
<comment type="caution">
    <text evidence="1">The sequence shown here is derived from an EMBL/GenBank/DDBJ whole genome shotgun (WGS) entry which is preliminary data.</text>
</comment>
<accession>A0A3S3UJI1</accession>
<dbReference type="InterPro" id="IPR021791">
    <property type="entry name" value="Phage_TAC_11"/>
</dbReference>
<organism evidence="1 2">
    <name type="scientific">Falsigemmobacter intermedius</name>
    <dbReference type="NCBI Taxonomy" id="1553448"/>
    <lineage>
        <taxon>Bacteria</taxon>
        <taxon>Pseudomonadati</taxon>
        <taxon>Pseudomonadota</taxon>
        <taxon>Alphaproteobacteria</taxon>
        <taxon>Rhodobacterales</taxon>
        <taxon>Paracoccaceae</taxon>
        <taxon>Falsigemmobacter</taxon>
    </lineage>
</organism>
<dbReference type="Pfam" id="PF11836">
    <property type="entry name" value="Phage_TAC_11"/>
    <property type="match status" value="1"/>
</dbReference>
<dbReference type="EMBL" id="SBLC01000002">
    <property type="protein sequence ID" value="RWY44694.1"/>
    <property type="molecule type" value="Genomic_DNA"/>
</dbReference>
<dbReference type="OrthoDB" id="7206814at2"/>
<dbReference type="RefSeq" id="WP_128486493.1">
    <property type="nucleotide sequence ID" value="NZ_JBHLXB010000026.1"/>
</dbReference>
<dbReference type="AlphaFoldDB" id="A0A3S3UJI1"/>
<evidence type="ECO:0000313" key="2">
    <source>
        <dbReference type="Proteomes" id="UP000287168"/>
    </source>
</evidence>
<proteinExistence type="predicted"/>
<name>A0A3S3UJI1_9RHOB</name>